<dbReference type="AlphaFoldDB" id="A0A2J8JGR5"/>
<name>A0A2J8JGR5_PANTR</name>
<feature type="non-terminal residue" evidence="1">
    <location>
        <position position="1"/>
    </location>
</feature>
<dbReference type="EMBL" id="NBAG03000460">
    <property type="protein sequence ID" value="PNI21966.1"/>
    <property type="molecule type" value="Genomic_DNA"/>
</dbReference>
<sequence length="42" mass="4904">VEILRKFIQRVQAMKSPDHNGEDNFARDFMMELCHPGWSAVV</sequence>
<comment type="caution">
    <text evidence="1">The sequence shown here is derived from an EMBL/GenBank/DDBJ whole genome shotgun (WGS) entry which is preliminary data.</text>
</comment>
<evidence type="ECO:0000313" key="1">
    <source>
        <dbReference type="EMBL" id="PNI21966.1"/>
    </source>
</evidence>
<reference evidence="1 2" key="1">
    <citation type="submission" date="2017-12" db="EMBL/GenBank/DDBJ databases">
        <title>High-resolution comparative analysis of great ape genomes.</title>
        <authorList>
            <person name="Pollen A."/>
            <person name="Hastie A."/>
            <person name="Hormozdiari F."/>
            <person name="Dougherty M."/>
            <person name="Liu R."/>
            <person name="Chaisson M."/>
            <person name="Hoppe E."/>
            <person name="Hill C."/>
            <person name="Pang A."/>
            <person name="Hillier L."/>
            <person name="Baker C."/>
            <person name="Armstrong J."/>
            <person name="Shendure J."/>
            <person name="Paten B."/>
            <person name="Wilson R."/>
            <person name="Chao H."/>
            <person name="Schneider V."/>
            <person name="Ventura M."/>
            <person name="Kronenberg Z."/>
            <person name="Murali S."/>
            <person name="Gordon D."/>
            <person name="Cantsilieris S."/>
            <person name="Munson K."/>
            <person name="Nelson B."/>
            <person name="Raja A."/>
            <person name="Underwood J."/>
            <person name="Diekhans M."/>
            <person name="Fiddes I."/>
            <person name="Haussler D."/>
            <person name="Eichler E."/>
        </authorList>
    </citation>
    <scope>NUCLEOTIDE SEQUENCE [LARGE SCALE GENOMIC DNA]</scope>
    <source>
        <strain evidence="1">Yerkes chimp pedigree #C0471</strain>
    </source>
</reference>
<proteinExistence type="predicted"/>
<evidence type="ECO:0000313" key="2">
    <source>
        <dbReference type="Proteomes" id="UP000236370"/>
    </source>
</evidence>
<gene>
    <name evidence="1" type="ORF">CK820_G0047775</name>
</gene>
<protein>
    <submittedName>
        <fullName evidence="1">PTPN12 isoform 3</fullName>
    </submittedName>
</protein>
<dbReference type="Proteomes" id="UP000236370">
    <property type="component" value="Unassembled WGS sequence"/>
</dbReference>
<organism evidence="1 2">
    <name type="scientific">Pan troglodytes</name>
    <name type="common">Chimpanzee</name>
    <dbReference type="NCBI Taxonomy" id="9598"/>
    <lineage>
        <taxon>Eukaryota</taxon>
        <taxon>Metazoa</taxon>
        <taxon>Chordata</taxon>
        <taxon>Craniata</taxon>
        <taxon>Vertebrata</taxon>
        <taxon>Euteleostomi</taxon>
        <taxon>Mammalia</taxon>
        <taxon>Eutheria</taxon>
        <taxon>Euarchontoglires</taxon>
        <taxon>Primates</taxon>
        <taxon>Haplorrhini</taxon>
        <taxon>Catarrhini</taxon>
        <taxon>Hominidae</taxon>
        <taxon>Pan</taxon>
    </lineage>
</organism>
<accession>A0A2J8JGR5</accession>